<accession>A0A9X3IUG8</accession>
<dbReference type="RefSeq" id="WP_283174369.1">
    <property type="nucleotide sequence ID" value="NZ_JAPNOA010000039.1"/>
</dbReference>
<evidence type="ECO:0000313" key="2">
    <source>
        <dbReference type="Proteomes" id="UP001150830"/>
    </source>
</evidence>
<reference evidence="1" key="1">
    <citation type="submission" date="2022-11" db="EMBL/GenBank/DDBJ databases">
        <title>Parathalassolutuus dongxingensis gen. nov., sp. nov., a novel member of family Oceanospirillaceae isolated from a coastal shrimp pond in Guangxi, China.</title>
        <authorList>
            <person name="Chen H."/>
        </authorList>
    </citation>
    <scope>NUCLEOTIDE SEQUENCE</scope>
    <source>
        <strain evidence="1">G-43</strain>
    </source>
</reference>
<comment type="caution">
    <text evidence="1">The sequence shown here is derived from an EMBL/GenBank/DDBJ whole genome shotgun (WGS) entry which is preliminary data.</text>
</comment>
<evidence type="ECO:0000313" key="1">
    <source>
        <dbReference type="EMBL" id="MCY0966158.1"/>
    </source>
</evidence>
<dbReference type="AlphaFoldDB" id="A0A9X3IUG8"/>
<dbReference type="Proteomes" id="UP001150830">
    <property type="component" value="Unassembled WGS sequence"/>
</dbReference>
<dbReference type="EMBL" id="JAPNOA010000039">
    <property type="protein sequence ID" value="MCY0966158.1"/>
    <property type="molecule type" value="Genomic_DNA"/>
</dbReference>
<gene>
    <name evidence="1" type="ORF">OUO13_13270</name>
</gene>
<protein>
    <submittedName>
        <fullName evidence="1">Uncharacterized protein</fullName>
    </submittedName>
</protein>
<name>A0A9X3IUG8_9GAMM</name>
<sequence length="134" mass="14429">MNQYVIVNVCASVRAETAGLVFFTRDGSVTHDLERAGIWTEGEVNADLDRFDNGSTTRAVLVSAVPKLLAEAVAGEAINSHERILISNMANAMQRVLDNVGTPDAFGRNTAKGRALNALAAQYQNALQHLETCK</sequence>
<proteinExistence type="predicted"/>
<keyword evidence="2" id="KW-1185">Reference proteome</keyword>
<organism evidence="1 2">
    <name type="scientific">Parathalassolituus penaei</name>
    <dbReference type="NCBI Taxonomy" id="2997323"/>
    <lineage>
        <taxon>Bacteria</taxon>
        <taxon>Pseudomonadati</taxon>
        <taxon>Pseudomonadota</taxon>
        <taxon>Gammaproteobacteria</taxon>
        <taxon>Oceanospirillales</taxon>
        <taxon>Oceanospirillaceae</taxon>
        <taxon>Parathalassolituus</taxon>
    </lineage>
</organism>